<dbReference type="Gene3D" id="2.70.70.10">
    <property type="entry name" value="Glucose Permease (Domain IIA)"/>
    <property type="match status" value="1"/>
</dbReference>
<keyword evidence="4" id="KW-0378">Hydrolase</keyword>
<feature type="domain" description="M23ase beta-sheet core" evidence="7">
    <location>
        <begin position="1"/>
        <end position="61"/>
    </location>
</feature>
<evidence type="ECO:0000256" key="2">
    <source>
        <dbReference type="ARBA" id="ARBA00022670"/>
    </source>
</evidence>
<dbReference type="PANTHER" id="PTHR21666">
    <property type="entry name" value="PEPTIDASE-RELATED"/>
    <property type="match status" value="1"/>
</dbReference>
<dbReference type="PANTHER" id="PTHR21666:SF288">
    <property type="entry name" value="CELL DIVISION PROTEIN YTFB"/>
    <property type="match status" value="1"/>
</dbReference>
<dbReference type="SUPFAM" id="SSF51261">
    <property type="entry name" value="Duplicated hybrid motif"/>
    <property type="match status" value="1"/>
</dbReference>
<dbReference type="InterPro" id="IPR011055">
    <property type="entry name" value="Dup_hybrid_motif"/>
</dbReference>
<sequence>MIRHANGYETLYAHLNGFAKGMKPGTRIKQGEVIGYLGNTGLSQARHLHYEVHKNGKPINPLSLKHVKQQRLSGSQLASLQQRIVRIHQNPELDQYVTNAVSPGK</sequence>
<dbReference type="Proteomes" id="UP000665025">
    <property type="component" value="Chromosome 2"/>
</dbReference>
<evidence type="ECO:0000256" key="1">
    <source>
        <dbReference type="ARBA" id="ARBA00001947"/>
    </source>
</evidence>
<proteinExistence type="predicted"/>
<keyword evidence="3" id="KW-0479">Metal-binding</keyword>
<name>A0ABX7VCG7_9GAMM</name>
<keyword evidence="9" id="KW-1185">Reference proteome</keyword>
<protein>
    <submittedName>
        <fullName evidence="8">M23 family metallopeptidase</fullName>
    </submittedName>
</protein>
<dbReference type="RefSeq" id="WP_209053765.1">
    <property type="nucleotide sequence ID" value="NZ_CP072426.1"/>
</dbReference>
<evidence type="ECO:0000313" key="9">
    <source>
        <dbReference type="Proteomes" id="UP000665025"/>
    </source>
</evidence>
<organism evidence="8 9">
    <name type="scientific">Pseudoalteromonas viridis</name>
    <dbReference type="NCBI Taxonomy" id="339617"/>
    <lineage>
        <taxon>Bacteria</taxon>
        <taxon>Pseudomonadati</taxon>
        <taxon>Pseudomonadota</taxon>
        <taxon>Gammaproteobacteria</taxon>
        <taxon>Alteromonadales</taxon>
        <taxon>Pseudoalteromonadaceae</taxon>
        <taxon>Pseudoalteromonas</taxon>
    </lineage>
</organism>
<evidence type="ECO:0000313" key="8">
    <source>
        <dbReference type="EMBL" id="QTL37546.1"/>
    </source>
</evidence>
<keyword evidence="5" id="KW-0862">Zinc</keyword>
<dbReference type="Gene3D" id="3.10.450.350">
    <property type="match status" value="1"/>
</dbReference>
<evidence type="ECO:0000259" key="7">
    <source>
        <dbReference type="Pfam" id="PF01551"/>
    </source>
</evidence>
<gene>
    <name evidence="8" type="ORF">J5X90_22135</name>
</gene>
<evidence type="ECO:0000256" key="6">
    <source>
        <dbReference type="ARBA" id="ARBA00023049"/>
    </source>
</evidence>
<comment type="cofactor">
    <cofactor evidence="1">
        <name>Zn(2+)</name>
        <dbReference type="ChEBI" id="CHEBI:29105"/>
    </cofactor>
</comment>
<dbReference type="EMBL" id="CP072426">
    <property type="protein sequence ID" value="QTL37546.1"/>
    <property type="molecule type" value="Genomic_DNA"/>
</dbReference>
<keyword evidence="6" id="KW-0482">Metalloprotease</keyword>
<evidence type="ECO:0000256" key="3">
    <source>
        <dbReference type="ARBA" id="ARBA00022723"/>
    </source>
</evidence>
<dbReference type="InterPro" id="IPR050570">
    <property type="entry name" value="Cell_wall_metabolism_enzyme"/>
</dbReference>
<evidence type="ECO:0000256" key="4">
    <source>
        <dbReference type="ARBA" id="ARBA00022801"/>
    </source>
</evidence>
<dbReference type="InterPro" id="IPR016047">
    <property type="entry name" value="M23ase_b-sheet_dom"/>
</dbReference>
<evidence type="ECO:0000256" key="5">
    <source>
        <dbReference type="ARBA" id="ARBA00022833"/>
    </source>
</evidence>
<accession>A0ABX7VCG7</accession>
<keyword evidence="2" id="KW-0645">Protease</keyword>
<reference evidence="8 9" key="1">
    <citation type="submission" date="2021-03" db="EMBL/GenBank/DDBJ databases">
        <title>Complete Genome of Pseudoalteromonas viridis Strain BBR56, a new biocontrol bacterial candidate.</title>
        <authorList>
            <person name="Handayani D.P."/>
            <person name="Isnansetyo A."/>
            <person name="Istiqomah I."/>
            <person name="Jumina J."/>
        </authorList>
    </citation>
    <scope>NUCLEOTIDE SEQUENCE [LARGE SCALE GENOMIC DNA]</scope>
    <source>
        <strain evidence="8 9">BBR56</strain>
    </source>
</reference>
<dbReference type="CDD" id="cd12797">
    <property type="entry name" value="M23_peptidase"/>
    <property type="match status" value="1"/>
</dbReference>
<dbReference type="Pfam" id="PF01551">
    <property type="entry name" value="Peptidase_M23"/>
    <property type="match status" value="1"/>
</dbReference>